<dbReference type="OrthoDB" id="6607538at2"/>
<reference evidence="1 2" key="1">
    <citation type="submission" date="2018-10" db="EMBL/GenBank/DDBJ databases">
        <title>Transmission dynamics of multidrug resistant bacteria on intensive care unit surfaces.</title>
        <authorList>
            <person name="D'Souza A.W."/>
            <person name="Potter R.F."/>
            <person name="Wallace M."/>
            <person name="Shupe A."/>
            <person name="Patel S."/>
            <person name="Sun S."/>
            <person name="Gul D."/>
            <person name="Kwon J.H."/>
            <person name="Andleeb S."/>
            <person name="Burnham C.-A.D."/>
            <person name="Dantas G."/>
        </authorList>
    </citation>
    <scope>NUCLEOTIDE SEQUENCE [LARGE SCALE GENOMIC DNA]</scope>
    <source>
        <strain evidence="1 2">AS_373</strain>
    </source>
</reference>
<evidence type="ECO:0000313" key="1">
    <source>
        <dbReference type="EMBL" id="RSE24482.1"/>
    </source>
</evidence>
<dbReference type="AlphaFoldDB" id="A0A3R9EIT6"/>
<dbReference type="Proteomes" id="UP000275331">
    <property type="component" value="Unassembled WGS sequence"/>
</dbReference>
<evidence type="ECO:0000313" key="2">
    <source>
        <dbReference type="Proteomes" id="UP000275331"/>
    </source>
</evidence>
<dbReference type="EMBL" id="RHXB01000010">
    <property type="protein sequence ID" value="RSE24482.1"/>
    <property type="molecule type" value="Genomic_DNA"/>
</dbReference>
<sequence>MATFEIQRLPGAPKQCGRLEPGQRMIDWLDGQKLHNSVLVKLNGKELPDDFDIRYRFKIDDHLSVFDQPQKMGGIKDLIKLSAPWEAINPIRLTKKGMAALQKTLVGDIKKTPSVATGESPNNDLTGQTNVARLYKGRPNIYGQIRAYPDLIQESLFEFIDNKKYITELMEIGYGKYDISSVRYSESSLLAMDGASYQVYQPGDVIGTINEGYAFDDVDGQELPGLNEGTGVIKYQATAWGIVSGSYAGGQISVKINKNADFDYFFSAVKPLPVTFVINVSYATTTGNVTKDISVNGSLVQAILTNDGAPVNPAQFYTFVFNDMSGNDIMDIPVNATINTTVLQITEFESTVIGPFFSAVESQYLWFHLSGSQGGKKDGPVTIKWWKVDDDNNIVPGTEQFLAVNIRNNSGDQDYVYYTFKVQPSSGKARYAFSVQRTNNSSNSSQLYVLAAHAINVRTGVSYPDDTLVKVTVRETENASGIKDRKYNLLATRLVISWDRATQQIDYTLRASRSFADAVLHEWVMVSGQDAGRLDLPALYAISDSLSDQRLGYFDYTFSEAKQSLGERIQIICNAARVDINWIGDVLTFWRDEEVDYPVAIFGRSNMFWEEFKIGYSMSLPNGYDGVTLDYTDPRTNDKAYIWLSVTPGGISETIGSTPNAMTISLSGCRNELQARNRAYLEANRLINSRTSMTVKVFETTQVVRGAVVQCPDMYDNDQQTGYLKGRSDNIFLTSEEIKFNGDMWAVITDSLGNYHGRYRAYPVNDNSRAFIADAEWFDVNIYDGRMVQTPSRYYIASSSELNSTLWRVESSKPNGDDTQTLSLVEYSSEIYLND</sequence>
<dbReference type="RefSeq" id="WP_125294031.1">
    <property type="nucleotide sequence ID" value="NZ_RHWZ01000008.1"/>
</dbReference>
<organism evidence="1 2">
    <name type="scientific">Atlantibacter subterraneus</name>
    <dbReference type="NCBI Taxonomy" id="255519"/>
    <lineage>
        <taxon>Bacteria</taxon>
        <taxon>Pseudomonadati</taxon>
        <taxon>Pseudomonadota</taxon>
        <taxon>Gammaproteobacteria</taxon>
        <taxon>Enterobacterales</taxon>
        <taxon>Enterobacteriaceae</taxon>
        <taxon>Atlantibacter</taxon>
    </lineage>
</organism>
<accession>A0A3R9EIT6</accession>
<comment type="caution">
    <text evidence="1">The sequence shown here is derived from an EMBL/GenBank/DDBJ whole genome shotgun (WGS) entry which is preliminary data.</text>
</comment>
<proteinExistence type="predicted"/>
<dbReference type="NCBIfam" id="NF040662">
    <property type="entry name" value="attach_TipJ_rel"/>
    <property type="match status" value="1"/>
</dbReference>
<protein>
    <submittedName>
        <fullName evidence="1">MoaD/ThiS family protein</fullName>
    </submittedName>
</protein>
<gene>
    <name evidence="1" type="ORF">EGT71_15005</name>
</gene>
<name>A0A3R9EIT6_9ENTR</name>